<feature type="site" description="Transition state stabilizer" evidence="9">
    <location>
        <position position="225"/>
    </location>
</feature>
<organism evidence="11 13">
    <name type="scientific">Myroides marinus</name>
    <dbReference type="NCBI Taxonomy" id="703342"/>
    <lineage>
        <taxon>Bacteria</taxon>
        <taxon>Pseudomonadati</taxon>
        <taxon>Bacteroidota</taxon>
        <taxon>Flavobacteriia</taxon>
        <taxon>Flavobacteriales</taxon>
        <taxon>Flavobacteriaceae</taxon>
        <taxon>Myroides</taxon>
    </lineage>
</organism>
<comment type="similarity">
    <text evidence="9">Belongs to the acetylglutamate kinase family. ArgB subfamily.</text>
</comment>
<comment type="function">
    <text evidence="9">Catalyzes the ATP-dependent phosphorylation of N-acetyl-L-glutamate.</text>
</comment>
<dbReference type="HAMAP" id="MF_00082">
    <property type="entry name" value="ArgB"/>
    <property type="match status" value="1"/>
</dbReference>
<evidence type="ECO:0000256" key="3">
    <source>
        <dbReference type="ARBA" id="ARBA00022605"/>
    </source>
</evidence>
<dbReference type="Gene3D" id="3.40.1160.10">
    <property type="entry name" value="Acetylglutamate kinase-like"/>
    <property type="match status" value="1"/>
</dbReference>
<dbReference type="Proteomes" id="UP000076630">
    <property type="component" value="Unassembled WGS sequence"/>
</dbReference>
<reference evidence="12 14" key="2">
    <citation type="submission" date="2016-10" db="EMBL/GenBank/DDBJ databases">
        <authorList>
            <person name="de Groot N.N."/>
        </authorList>
    </citation>
    <scope>NUCLEOTIDE SEQUENCE [LARGE SCALE GENOMIC DNA]</scope>
    <source>
        <strain evidence="12 14">DSM 23048</strain>
    </source>
</reference>
<dbReference type="UniPathway" id="UPA00068">
    <property type="reaction ID" value="UER00107"/>
</dbReference>
<keyword evidence="9" id="KW-0963">Cytoplasm</keyword>
<dbReference type="Pfam" id="PF00696">
    <property type="entry name" value="AA_kinase"/>
    <property type="match status" value="1"/>
</dbReference>
<comment type="pathway">
    <text evidence="1 9">Amino-acid biosynthesis; L-arginine biosynthesis; N(2)-acetyl-L-ornithine from L-glutamate: step 2/4.</text>
</comment>
<dbReference type="GO" id="GO:0005737">
    <property type="term" value="C:cytoplasm"/>
    <property type="evidence" value="ECO:0007669"/>
    <property type="project" value="UniProtKB-SubCell"/>
</dbReference>
<evidence type="ECO:0000256" key="5">
    <source>
        <dbReference type="ARBA" id="ARBA00022741"/>
    </source>
</evidence>
<evidence type="ECO:0000259" key="10">
    <source>
        <dbReference type="Pfam" id="PF00696"/>
    </source>
</evidence>
<dbReference type="SUPFAM" id="SSF53633">
    <property type="entry name" value="Carbamate kinase-like"/>
    <property type="match status" value="1"/>
</dbReference>
<proteinExistence type="inferred from homology"/>
<feature type="binding site" evidence="9">
    <location>
        <begin position="40"/>
        <end position="41"/>
    </location>
    <ligand>
        <name>substrate</name>
    </ligand>
</feature>
<dbReference type="InterPro" id="IPR037528">
    <property type="entry name" value="ArgB"/>
</dbReference>
<evidence type="ECO:0000256" key="4">
    <source>
        <dbReference type="ARBA" id="ARBA00022679"/>
    </source>
</evidence>
<dbReference type="OrthoDB" id="9803155at2"/>
<gene>
    <name evidence="9" type="primary">argB</name>
    <name evidence="11" type="ORF">AV926_08900</name>
    <name evidence="12" type="ORF">SAMN04488018_102408</name>
</gene>
<dbReference type="InterPro" id="IPR004662">
    <property type="entry name" value="AcgluKinase_fam"/>
</dbReference>
<evidence type="ECO:0000313" key="12">
    <source>
        <dbReference type="EMBL" id="SEI64494.1"/>
    </source>
</evidence>
<feature type="binding site" evidence="9">
    <location>
        <position position="62"/>
    </location>
    <ligand>
        <name>substrate</name>
    </ligand>
</feature>
<dbReference type="PANTHER" id="PTHR23342">
    <property type="entry name" value="N-ACETYLGLUTAMATE SYNTHASE"/>
    <property type="match status" value="1"/>
</dbReference>
<feature type="domain" description="Aspartate/glutamate/uridylate kinase" evidence="10">
    <location>
        <begin position="4"/>
        <end position="243"/>
    </location>
</feature>
<keyword evidence="7 9" id="KW-0067">ATP-binding</keyword>
<evidence type="ECO:0000256" key="1">
    <source>
        <dbReference type="ARBA" id="ARBA00004828"/>
    </source>
</evidence>
<evidence type="ECO:0000313" key="14">
    <source>
        <dbReference type="Proteomes" id="UP000183077"/>
    </source>
</evidence>
<reference evidence="11 13" key="1">
    <citation type="submission" date="2016-01" db="EMBL/GenBank/DDBJ databases">
        <title>Whole genome sequencing of Myroides marinus L41.</title>
        <authorList>
            <person name="Hong K.W."/>
        </authorList>
    </citation>
    <scope>NUCLEOTIDE SEQUENCE [LARGE SCALE GENOMIC DNA]</scope>
    <source>
        <strain evidence="11 13">L41</strain>
    </source>
</reference>
<comment type="subcellular location">
    <subcellularLocation>
        <location evidence="9">Cytoplasm</location>
    </subcellularLocation>
</comment>
<evidence type="ECO:0000256" key="6">
    <source>
        <dbReference type="ARBA" id="ARBA00022777"/>
    </source>
</evidence>
<evidence type="ECO:0000256" key="9">
    <source>
        <dbReference type="HAMAP-Rule" id="MF_00082"/>
    </source>
</evidence>
<dbReference type="CDD" id="cd04238">
    <property type="entry name" value="AAK_NAGK-like"/>
    <property type="match status" value="1"/>
</dbReference>
<evidence type="ECO:0000256" key="7">
    <source>
        <dbReference type="ARBA" id="ARBA00022840"/>
    </source>
</evidence>
<dbReference type="NCBIfam" id="TIGR00761">
    <property type="entry name" value="argB"/>
    <property type="match status" value="1"/>
</dbReference>
<keyword evidence="3 9" id="KW-0028">Amino-acid biosynthesis</keyword>
<keyword evidence="4 9" id="KW-0808">Transferase</keyword>
<dbReference type="EC" id="2.7.2.8" evidence="9"/>
<dbReference type="GO" id="GO:0003991">
    <property type="term" value="F:acetylglutamate kinase activity"/>
    <property type="evidence" value="ECO:0007669"/>
    <property type="project" value="UniProtKB-UniRule"/>
</dbReference>
<feature type="site" description="Transition state stabilizer" evidence="9">
    <location>
        <position position="8"/>
    </location>
</feature>
<dbReference type="PIRSF" id="PIRSF000728">
    <property type="entry name" value="NAGK"/>
    <property type="match status" value="1"/>
</dbReference>
<dbReference type="InterPro" id="IPR001048">
    <property type="entry name" value="Asp/Glu/Uridylate_kinase"/>
</dbReference>
<dbReference type="RefSeq" id="WP_038985493.1">
    <property type="nucleotide sequence ID" value="NZ_FNYS01000002.1"/>
</dbReference>
<accession>A0A161UUB4</accession>
<dbReference type="PANTHER" id="PTHR23342:SF0">
    <property type="entry name" value="N-ACETYLGLUTAMATE SYNTHASE, MITOCHONDRIAL"/>
    <property type="match status" value="1"/>
</dbReference>
<dbReference type="GeneID" id="82256098"/>
<feature type="binding site" evidence="9">
    <location>
        <position position="159"/>
    </location>
    <ligand>
        <name>substrate</name>
    </ligand>
</feature>
<evidence type="ECO:0000256" key="2">
    <source>
        <dbReference type="ARBA" id="ARBA00022571"/>
    </source>
</evidence>
<keyword evidence="2 9" id="KW-0055">Arginine biosynthesis</keyword>
<sequence>MQSLTVIKIGGNIVDDESSLQAFLDTYASIEGPKVLVHGGGKLATRMATQLGIETQMVNGRRITDEAMLPIAVMVYAGLINKQITAQLQSRGCDAIGISGADAKLIQSHKRPTEPIDYGYVGDFKASDVNVVRLKQLVEIGLSPVFSAITADKEGQLLNTNADTIASNLAVALATEYKVALIYCFERKGVLQDINNEDSVISTINRENFTQLKEQGVIADGMLPKIENALAAIDQGVDKVCIKKAEDLLEAEAGTTIQR</sequence>
<dbReference type="EMBL" id="LQNU01000053">
    <property type="protein sequence ID" value="KZE81391.1"/>
    <property type="molecule type" value="Genomic_DNA"/>
</dbReference>
<dbReference type="EMBL" id="FNYS01000002">
    <property type="protein sequence ID" value="SEI64494.1"/>
    <property type="molecule type" value="Genomic_DNA"/>
</dbReference>
<name>A0A161UUB4_9FLAO</name>
<evidence type="ECO:0000313" key="11">
    <source>
        <dbReference type="EMBL" id="KZE81391.1"/>
    </source>
</evidence>
<keyword evidence="13" id="KW-1185">Reference proteome</keyword>
<dbReference type="GO" id="GO:0005524">
    <property type="term" value="F:ATP binding"/>
    <property type="evidence" value="ECO:0007669"/>
    <property type="project" value="UniProtKB-UniRule"/>
</dbReference>
<keyword evidence="6 9" id="KW-0418">Kinase</keyword>
<dbReference type="AlphaFoldDB" id="A0A161UUB4"/>
<comment type="catalytic activity">
    <reaction evidence="8 9">
        <text>N-acetyl-L-glutamate + ATP = N-acetyl-L-glutamyl 5-phosphate + ADP</text>
        <dbReference type="Rhea" id="RHEA:14629"/>
        <dbReference type="ChEBI" id="CHEBI:30616"/>
        <dbReference type="ChEBI" id="CHEBI:44337"/>
        <dbReference type="ChEBI" id="CHEBI:57936"/>
        <dbReference type="ChEBI" id="CHEBI:456216"/>
        <dbReference type="EC" id="2.7.2.8"/>
    </reaction>
</comment>
<dbReference type="GO" id="GO:0042450">
    <property type="term" value="P:L-arginine biosynthetic process via ornithine"/>
    <property type="evidence" value="ECO:0007669"/>
    <property type="project" value="UniProtKB-UniRule"/>
</dbReference>
<evidence type="ECO:0000313" key="13">
    <source>
        <dbReference type="Proteomes" id="UP000076630"/>
    </source>
</evidence>
<protein>
    <recommendedName>
        <fullName evidence="9">Acetylglutamate kinase</fullName>
        <ecNumber evidence="9">2.7.2.8</ecNumber>
    </recommendedName>
    <alternativeName>
        <fullName evidence="9">N-acetyl-L-glutamate 5-phosphotransferase</fullName>
    </alternativeName>
    <alternativeName>
        <fullName evidence="9">NAG kinase</fullName>
        <shortName evidence="9">NAGK</shortName>
    </alternativeName>
</protein>
<keyword evidence="5 9" id="KW-0547">Nucleotide-binding</keyword>
<evidence type="ECO:0000256" key="8">
    <source>
        <dbReference type="ARBA" id="ARBA00048141"/>
    </source>
</evidence>
<dbReference type="InterPro" id="IPR036393">
    <property type="entry name" value="AceGlu_kinase-like_sf"/>
</dbReference>
<dbReference type="Proteomes" id="UP000183077">
    <property type="component" value="Unassembled WGS sequence"/>
</dbReference>